<keyword evidence="2" id="KW-1185">Reference proteome</keyword>
<dbReference type="Proteomes" id="UP000054776">
    <property type="component" value="Unassembled WGS sequence"/>
</dbReference>
<sequence>MSGNLYWGCSHFCIFFFDTHQLSERVSKRKKILRFDLEQFLSFQTAKQLKKNKVRVEKKEVNPGSLLVTFQSQWRRMYRSVGRSVVLPFYERNALLESRRNANNSSSLKFDLLVNNFFLDHVDQPIVLQWDIRMLLEGCNECYGPVSRRLKSGRAFQ</sequence>
<evidence type="ECO:0000313" key="2">
    <source>
        <dbReference type="Proteomes" id="UP000054776"/>
    </source>
</evidence>
<evidence type="ECO:0000313" key="1">
    <source>
        <dbReference type="EMBL" id="KRY30817.1"/>
    </source>
</evidence>
<dbReference type="AlphaFoldDB" id="A0A0V1B1I0"/>
<proteinExistence type="predicted"/>
<reference evidence="1 2" key="1">
    <citation type="submission" date="2015-01" db="EMBL/GenBank/DDBJ databases">
        <title>Evolution of Trichinella species and genotypes.</title>
        <authorList>
            <person name="Korhonen P.K."/>
            <person name="Edoardo P."/>
            <person name="Giuseppe L.R."/>
            <person name="Gasser R.B."/>
        </authorList>
    </citation>
    <scope>NUCLEOTIDE SEQUENCE [LARGE SCALE GENOMIC DNA]</scope>
    <source>
        <strain evidence="1">ISS3</strain>
    </source>
</reference>
<dbReference type="EMBL" id="JYDH01000131">
    <property type="protein sequence ID" value="KRY30817.1"/>
    <property type="molecule type" value="Genomic_DNA"/>
</dbReference>
<dbReference type="OrthoDB" id="10439262at2759"/>
<gene>
    <name evidence="1" type="ORF">T01_16319</name>
</gene>
<dbReference type="InParanoid" id="A0A0V1B1I0"/>
<organism evidence="1 2">
    <name type="scientific">Trichinella spiralis</name>
    <name type="common">Trichina worm</name>
    <dbReference type="NCBI Taxonomy" id="6334"/>
    <lineage>
        <taxon>Eukaryota</taxon>
        <taxon>Metazoa</taxon>
        <taxon>Ecdysozoa</taxon>
        <taxon>Nematoda</taxon>
        <taxon>Enoplea</taxon>
        <taxon>Dorylaimia</taxon>
        <taxon>Trichinellida</taxon>
        <taxon>Trichinellidae</taxon>
        <taxon>Trichinella</taxon>
    </lineage>
</organism>
<accession>A0A0V1B1I0</accession>
<comment type="caution">
    <text evidence="1">The sequence shown here is derived from an EMBL/GenBank/DDBJ whole genome shotgun (WGS) entry which is preliminary data.</text>
</comment>
<name>A0A0V1B1I0_TRISP</name>
<protein>
    <submittedName>
        <fullName evidence="1">Uncharacterized protein</fullName>
    </submittedName>
</protein>